<dbReference type="GO" id="GO:0006139">
    <property type="term" value="P:nucleobase-containing compound metabolic process"/>
    <property type="evidence" value="ECO:0007669"/>
    <property type="project" value="InterPro"/>
</dbReference>
<dbReference type="GO" id="GO:0008408">
    <property type="term" value="F:3'-5' exonuclease activity"/>
    <property type="evidence" value="ECO:0007669"/>
    <property type="project" value="InterPro"/>
</dbReference>
<dbReference type="STRING" id="933852.A0A0C3AJD6"/>
<dbReference type="PANTHER" id="PTHR46814:SF1">
    <property type="entry name" value="EGALITARIAN, ISOFORM B"/>
    <property type="match status" value="1"/>
</dbReference>
<proteinExistence type="predicted"/>
<dbReference type="PANTHER" id="PTHR46814">
    <property type="entry name" value="EGALITARIAN, ISOFORM B"/>
    <property type="match status" value="1"/>
</dbReference>
<sequence length="340" mass="38341">MTLCATPESLRAAVQALAGHTHVFLDCEGQTLGEVGGKLSLLNLGVVHQDHSSRLQTFLIDVLAFQGSMAQQLNPIFDILRSEQVFKVVFDGRMDASELLNGHGVQLKNALDLQVADIASREQHESVDRRLQRLVGFLPQYEVNRNRALYLQVQRLNGLDYAMREHGVHSAGKGYVDHDKWLQRPLSQASLHYAADDIRKIWLLYNKFVEKGYISNGTLTQQTARYLALHGTTRHPRNDKYKSHGLFPLGILSGPVSGATVRCQGCRRDLPISAFSCPSHPSNGFCFVCRAINSKNGGTVTTTSFRRRIIDYDDLYNDFDNEDLYNDFDDDDYFHYGRGF</sequence>
<dbReference type="AlphaFoldDB" id="A0A0C3AJD6"/>
<accession>A0A0C3AJD6</accession>
<name>A0A0C3AJD6_SERVB</name>
<dbReference type="HOGENOM" id="CLU_072637_1_0_1"/>
<evidence type="ECO:0000313" key="3">
    <source>
        <dbReference type="Proteomes" id="UP000054097"/>
    </source>
</evidence>
<protein>
    <recommendedName>
        <fullName evidence="1">3'-5' exonuclease domain-containing protein</fullName>
    </recommendedName>
</protein>
<organism evidence="2 3">
    <name type="scientific">Serendipita vermifera MAFF 305830</name>
    <dbReference type="NCBI Taxonomy" id="933852"/>
    <lineage>
        <taxon>Eukaryota</taxon>
        <taxon>Fungi</taxon>
        <taxon>Dikarya</taxon>
        <taxon>Basidiomycota</taxon>
        <taxon>Agaricomycotina</taxon>
        <taxon>Agaricomycetes</taxon>
        <taxon>Sebacinales</taxon>
        <taxon>Serendipitaceae</taxon>
        <taxon>Serendipita</taxon>
    </lineage>
</organism>
<evidence type="ECO:0000313" key="2">
    <source>
        <dbReference type="EMBL" id="KIM24705.1"/>
    </source>
</evidence>
<reference evidence="2 3" key="1">
    <citation type="submission" date="2014-04" db="EMBL/GenBank/DDBJ databases">
        <authorList>
            <consortium name="DOE Joint Genome Institute"/>
            <person name="Kuo A."/>
            <person name="Zuccaro A."/>
            <person name="Kohler A."/>
            <person name="Nagy L.G."/>
            <person name="Floudas D."/>
            <person name="Copeland A."/>
            <person name="Barry K.W."/>
            <person name="Cichocki N."/>
            <person name="Veneault-Fourrey C."/>
            <person name="LaButti K."/>
            <person name="Lindquist E.A."/>
            <person name="Lipzen A."/>
            <person name="Lundell T."/>
            <person name="Morin E."/>
            <person name="Murat C."/>
            <person name="Sun H."/>
            <person name="Tunlid A."/>
            <person name="Henrissat B."/>
            <person name="Grigoriev I.V."/>
            <person name="Hibbett D.S."/>
            <person name="Martin F."/>
            <person name="Nordberg H.P."/>
            <person name="Cantor M.N."/>
            <person name="Hua S.X."/>
        </authorList>
    </citation>
    <scope>NUCLEOTIDE SEQUENCE [LARGE SCALE GENOMIC DNA]</scope>
    <source>
        <strain evidence="2 3">MAFF 305830</strain>
    </source>
</reference>
<dbReference type="Gene3D" id="3.30.420.10">
    <property type="entry name" value="Ribonuclease H-like superfamily/Ribonuclease H"/>
    <property type="match status" value="1"/>
</dbReference>
<dbReference type="EMBL" id="KN824321">
    <property type="protein sequence ID" value="KIM24705.1"/>
    <property type="molecule type" value="Genomic_DNA"/>
</dbReference>
<dbReference type="InterPro" id="IPR012337">
    <property type="entry name" value="RNaseH-like_sf"/>
</dbReference>
<evidence type="ECO:0000259" key="1">
    <source>
        <dbReference type="Pfam" id="PF01612"/>
    </source>
</evidence>
<dbReference type="InterPro" id="IPR036397">
    <property type="entry name" value="RNaseH_sf"/>
</dbReference>
<dbReference type="GO" id="GO:0003676">
    <property type="term" value="F:nucleic acid binding"/>
    <property type="evidence" value="ECO:0007669"/>
    <property type="project" value="InterPro"/>
</dbReference>
<dbReference type="SUPFAM" id="SSF53098">
    <property type="entry name" value="Ribonuclease H-like"/>
    <property type="match status" value="1"/>
</dbReference>
<dbReference type="OrthoDB" id="26838at2759"/>
<feature type="domain" description="3'-5' exonuclease" evidence="1">
    <location>
        <begin position="6"/>
        <end position="210"/>
    </location>
</feature>
<reference evidence="3" key="2">
    <citation type="submission" date="2015-01" db="EMBL/GenBank/DDBJ databases">
        <title>Evolutionary Origins and Diversification of the Mycorrhizal Mutualists.</title>
        <authorList>
            <consortium name="DOE Joint Genome Institute"/>
            <consortium name="Mycorrhizal Genomics Consortium"/>
            <person name="Kohler A."/>
            <person name="Kuo A."/>
            <person name="Nagy L.G."/>
            <person name="Floudas D."/>
            <person name="Copeland A."/>
            <person name="Barry K.W."/>
            <person name="Cichocki N."/>
            <person name="Veneault-Fourrey C."/>
            <person name="LaButti K."/>
            <person name="Lindquist E.A."/>
            <person name="Lipzen A."/>
            <person name="Lundell T."/>
            <person name="Morin E."/>
            <person name="Murat C."/>
            <person name="Riley R."/>
            <person name="Ohm R."/>
            <person name="Sun H."/>
            <person name="Tunlid A."/>
            <person name="Henrissat B."/>
            <person name="Grigoriev I.V."/>
            <person name="Hibbett D.S."/>
            <person name="Martin F."/>
        </authorList>
    </citation>
    <scope>NUCLEOTIDE SEQUENCE [LARGE SCALE GENOMIC DNA]</scope>
    <source>
        <strain evidence="3">MAFF 305830</strain>
    </source>
</reference>
<gene>
    <name evidence="2" type="ORF">M408DRAFT_230707</name>
</gene>
<keyword evidence="3" id="KW-1185">Reference proteome</keyword>
<dbReference type="Proteomes" id="UP000054097">
    <property type="component" value="Unassembled WGS sequence"/>
</dbReference>
<dbReference type="Pfam" id="PF01612">
    <property type="entry name" value="DNA_pol_A_exo1"/>
    <property type="match status" value="1"/>
</dbReference>
<dbReference type="InterPro" id="IPR002562">
    <property type="entry name" value="3'-5'_exonuclease_dom"/>
</dbReference>